<dbReference type="AlphaFoldDB" id="A0A1B6JYA4"/>
<evidence type="ECO:0008006" key="4">
    <source>
        <dbReference type="Google" id="ProtNLM"/>
    </source>
</evidence>
<accession>A0A1B6JYA4</accession>
<reference evidence="2" key="1">
    <citation type="submission" date="2015-11" db="EMBL/GenBank/DDBJ databases">
        <title>De novo transcriptome assembly of four potential Pierce s Disease insect vectors from Arizona vineyards.</title>
        <authorList>
            <person name="Tassone E.E."/>
        </authorList>
    </citation>
    <scope>NUCLEOTIDE SEQUENCE</scope>
</reference>
<proteinExistence type="predicted"/>
<feature type="region of interest" description="Disordered" evidence="1">
    <location>
        <begin position="1"/>
        <end position="29"/>
    </location>
</feature>
<organism evidence="2">
    <name type="scientific">Homalodisca liturata</name>
    <dbReference type="NCBI Taxonomy" id="320908"/>
    <lineage>
        <taxon>Eukaryota</taxon>
        <taxon>Metazoa</taxon>
        <taxon>Ecdysozoa</taxon>
        <taxon>Arthropoda</taxon>
        <taxon>Hexapoda</taxon>
        <taxon>Insecta</taxon>
        <taxon>Pterygota</taxon>
        <taxon>Neoptera</taxon>
        <taxon>Paraneoptera</taxon>
        <taxon>Hemiptera</taxon>
        <taxon>Auchenorrhyncha</taxon>
        <taxon>Membracoidea</taxon>
        <taxon>Cicadellidae</taxon>
        <taxon>Cicadellinae</taxon>
        <taxon>Proconiini</taxon>
        <taxon>Homalodisca</taxon>
    </lineage>
</organism>
<dbReference type="EMBL" id="GECU01001345">
    <property type="protein sequence ID" value="JAT06362.1"/>
    <property type="molecule type" value="Transcribed_RNA"/>
</dbReference>
<feature type="compositionally biased region" description="Pro residues" evidence="1">
    <location>
        <begin position="14"/>
        <end position="28"/>
    </location>
</feature>
<name>A0A1B6JYA4_9HEMI</name>
<protein>
    <recommendedName>
        <fullName evidence="4">Flightin</fullName>
    </recommendedName>
</protein>
<evidence type="ECO:0000313" key="3">
    <source>
        <dbReference type="EMBL" id="JAT06362.1"/>
    </source>
</evidence>
<gene>
    <name evidence="2" type="ORF">g.9772</name>
    <name evidence="3" type="ORF">g.9774</name>
</gene>
<sequence length="144" mass="17102">MADAAPVEVAEAPAPAPAPAELPPPPPPKEPRRKLVFRHWIRPTFLNYHYIYDYRHNYYDDVIDFLDRRQHGLSRDVPRAQTWAERALRTYTIKPSPSEYAYYIPYKEEKHHSYKVAHTYRAEHTKDYFSRKFKAIEKSLTTVI</sequence>
<dbReference type="EMBL" id="GECU01003520">
    <property type="protein sequence ID" value="JAT04187.1"/>
    <property type="molecule type" value="Transcribed_RNA"/>
</dbReference>
<evidence type="ECO:0000313" key="2">
    <source>
        <dbReference type="EMBL" id="JAT04187.1"/>
    </source>
</evidence>
<feature type="compositionally biased region" description="Low complexity" evidence="1">
    <location>
        <begin position="1"/>
        <end position="13"/>
    </location>
</feature>
<evidence type="ECO:0000256" key="1">
    <source>
        <dbReference type="SAM" id="MobiDB-lite"/>
    </source>
</evidence>